<gene>
    <name evidence="9" type="ORF">SYNPS1DRAFT_29519</name>
</gene>
<reference evidence="10" key="1">
    <citation type="journal article" date="2018" name="Nat. Microbiol.">
        <title>Leveraging single-cell genomics to expand the fungal tree of life.</title>
        <authorList>
            <person name="Ahrendt S.R."/>
            <person name="Quandt C.A."/>
            <person name="Ciobanu D."/>
            <person name="Clum A."/>
            <person name="Salamov A."/>
            <person name="Andreopoulos B."/>
            <person name="Cheng J.F."/>
            <person name="Woyke T."/>
            <person name="Pelin A."/>
            <person name="Henrissat B."/>
            <person name="Reynolds N.K."/>
            <person name="Benny G.L."/>
            <person name="Smith M.E."/>
            <person name="James T.Y."/>
            <person name="Grigoriev I.V."/>
        </authorList>
    </citation>
    <scope>NUCLEOTIDE SEQUENCE [LARGE SCALE GENOMIC DNA]</scope>
    <source>
        <strain evidence="10">Benny S71-1</strain>
    </source>
</reference>
<evidence type="ECO:0000256" key="3">
    <source>
        <dbReference type="ARBA" id="ARBA00022989"/>
    </source>
</evidence>
<evidence type="ECO:0000313" key="9">
    <source>
        <dbReference type="EMBL" id="RKP24727.1"/>
    </source>
</evidence>
<dbReference type="PANTHER" id="PTHR28538">
    <property type="entry name" value="INTEGRAL INNER NUCLEAR MEMBRANE PROTEIN IMA1"/>
    <property type="match status" value="1"/>
</dbReference>
<feature type="domain" description="Ima1 N-terminal" evidence="8">
    <location>
        <begin position="32"/>
        <end position="151"/>
    </location>
</feature>
<dbReference type="GO" id="GO:0034992">
    <property type="term" value="C:microtubule organizing center attachment site"/>
    <property type="evidence" value="ECO:0007669"/>
    <property type="project" value="TreeGrafter"/>
</dbReference>
<keyword evidence="2 7" id="KW-0812">Transmembrane</keyword>
<feature type="non-terminal residue" evidence="9">
    <location>
        <position position="557"/>
    </location>
</feature>
<feature type="compositionally biased region" description="Polar residues" evidence="6">
    <location>
        <begin position="369"/>
        <end position="387"/>
    </location>
</feature>
<feature type="transmembrane region" description="Helical" evidence="7">
    <location>
        <begin position="225"/>
        <end position="249"/>
    </location>
</feature>
<feature type="region of interest" description="Disordered" evidence="6">
    <location>
        <begin position="460"/>
        <end position="557"/>
    </location>
</feature>
<name>A0A4P9YXE8_9FUNG</name>
<evidence type="ECO:0000256" key="1">
    <source>
        <dbReference type="ARBA" id="ARBA00004473"/>
    </source>
</evidence>
<dbReference type="InterPro" id="IPR018617">
    <property type="entry name" value="Ima1_N"/>
</dbReference>
<keyword evidence="3 7" id="KW-1133">Transmembrane helix</keyword>
<dbReference type="PANTHER" id="PTHR28538:SF1">
    <property type="entry name" value="INTEGRAL INNER NUCLEAR MEMBRANE PROTEIN IMA1"/>
    <property type="match status" value="1"/>
</dbReference>
<dbReference type="Proteomes" id="UP000278143">
    <property type="component" value="Unassembled WGS sequence"/>
</dbReference>
<feature type="transmembrane region" description="Helical" evidence="7">
    <location>
        <begin position="269"/>
        <end position="289"/>
    </location>
</feature>
<feature type="region of interest" description="Disordered" evidence="6">
    <location>
        <begin position="355"/>
        <end position="408"/>
    </location>
</feature>
<organism evidence="9 10">
    <name type="scientific">Syncephalis pseudoplumigaleata</name>
    <dbReference type="NCBI Taxonomy" id="1712513"/>
    <lineage>
        <taxon>Eukaryota</taxon>
        <taxon>Fungi</taxon>
        <taxon>Fungi incertae sedis</taxon>
        <taxon>Zoopagomycota</taxon>
        <taxon>Zoopagomycotina</taxon>
        <taxon>Zoopagomycetes</taxon>
        <taxon>Zoopagales</taxon>
        <taxon>Piptocephalidaceae</taxon>
        <taxon>Syncephalis</taxon>
    </lineage>
</organism>
<feature type="compositionally biased region" description="Basic residues" evidence="6">
    <location>
        <begin position="355"/>
        <end position="365"/>
    </location>
</feature>
<evidence type="ECO:0000256" key="4">
    <source>
        <dbReference type="ARBA" id="ARBA00023136"/>
    </source>
</evidence>
<accession>A0A4P9YXE8</accession>
<evidence type="ECO:0000256" key="5">
    <source>
        <dbReference type="ARBA" id="ARBA00023242"/>
    </source>
</evidence>
<evidence type="ECO:0000256" key="7">
    <source>
        <dbReference type="SAM" id="Phobius"/>
    </source>
</evidence>
<proteinExistence type="predicted"/>
<evidence type="ECO:0000313" key="10">
    <source>
        <dbReference type="Proteomes" id="UP000278143"/>
    </source>
</evidence>
<keyword evidence="5" id="KW-0539">Nucleus</keyword>
<feature type="transmembrane region" description="Helical" evidence="7">
    <location>
        <begin position="6"/>
        <end position="26"/>
    </location>
</feature>
<dbReference type="OrthoDB" id="5966927at2759"/>
<dbReference type="GO" id="GO:0071765">
    <property type="term" value="P:nuclear inner membrane organization"/>
    <property type="evidence" value="ECO:0007669"/>
    <property type="project" value="InterPro"/>
</dbReference>
<dbReference type="EMBL" id="KZ990065">
    <property type="protein sequence ID" value="RKP24727.1"/>
    <property type="molecule type" value="Genomic_DNA"/>
</dbReference>
<dbReference type="GO" id="GO:0044732">
    <property type="term" value="C:mitotic spindle pole body"/>
    <property type="evidence" value="ECO:0007669"/>
    <property type="project" value="TreeGrafter"/>
</dbReference>
<dbReference type="AlphaFoldDB" id="A0A4P9YXE8"/>
<evidence type="ECO:0000256" key="6">
    <source>
        <dbReference type="SAM" id="MobiDB-lite"/>
    </source>
</evidence>
<keyword evidence="4 7" id="KW-0472">Membrane</keyword>
<comment type="subcellular location">
    <subcellularLocation>
        <location evidence="1">Nucleus inner membrane</location>
        <topology evidence="1">Multi-pass membrane protein</topology>
    </subcellularLocation>
</comment>
<keyword evidence="10" id="KW-1185">Reference proteome</keyword>
<protein>
    <submittedName>
        <fullName evidence="9">Ima1 N-terminal domain-containing protein</fullName>
    </submittedName>
</protein>
<sequence length="557" mass="62561">MLALFYPIIVQLAAILMLWGLAVLCIKIRSQSRNRGQKNGELIDQVPAMFDESLNPVTQRQYNPQSAGQRRRGRRCQGLSDTELLSDDDEMSVPFCDTCLFNHNMVLQLLASYEPDVSDPAYKDYDTAVEAYKAAIEKRYPPLCSECAPKVQCRITQTNTRIRTRYFGEILQRSRTTPFVDPLPRRRWWKVLGWLGIFGAEWMARGLMVYMCWTGHTSIRGRDDVLLAVYTGRLTFACTAAMESMAVLWRHMDGLPRLGLPWTMSMPTSSLNLIIGVACLTVLWDPTWLRRLYKRQRAYPRGLLRYRVHMVDGGHGWMLMEGGQFVVLAWICTPTPPRVIRLCDKPTSKVRRVRVQPLPRRKRNAYGRLQQQQQLMSGESDTATSPLSTPPDSPRQSTGACGRDPNALIFSDDDDDTLCTDTAYSTSLGTMLQKMTLGTPRSRRTRDAISAAIDAATTNANANARRDGQKKKSGAAAKHRKKAAPLLFTDATRAGHDDADVMDWAPTTPNSRRQRAHQGGGQDAFSDATAPTGATGLFRVPPSFQGRNRFGQTYLTE</sequence>
<dbReference type="Pfam" id="PF09779">
    <property type="entry name" value="Ima1_N"/>
    <property type="match status" value="1"/>
</dbReference>
<feature type="compositionally biased region" description="Basic residues" evidence="6">
    <location>
        <begin position="468"/>
        <end position="483"/>
    </location>
</feature>
<dbReference type="GO" id="GO:0005637">
    <property type="term" value="C:nuclear inner membrane"/>
    <property type="evidence" value="ECO:0007669"/>
    <property type="project" value="UniProtKB-SubCell"/>
</dbReference>
<dbReference type="GO" id="GO:0034506">
    <property type="term" value="C:chromosome, centromeric core domain"/>
    <property type="evidence" value="ECO:0007669"/>
    <property type="project" value="TreeGrafter"/>
</dbReference>
<evidence type="ECO:0000256" key="2">
    <source>
        <dbReference type="ARBA" id="ARBA00022692"/>
    </source>
</evidence>
<evidence type="ECO:0000259" key="8">
    <source>
        <dbReference type="Pfam" id="PF09779"/>
    </source>
</evidence>
<dbReference type="InterPro" id="IPR042321">
    <property type="entry name" value="Ima1"/>
</dbReference>